<gene>
    <name evidence="2" type="ORF">ICL16_02195</name>
</gene>
<sequence length="69" mass="8263">MMDCTLLNRKFSYRIMGKPEIYHFSHVEGEFRRKRYVFWRISKTNPNKRVNISRSSGTNTASSLGRDYQ</sequence>
<dbReference type="RefSeq" id="WP_190825263.1">
    <property type="nucleotide sequence ID" value="NZ_CAWPPI010000011.1"/>
</dbReference>
<comment type="caution">
    <text evidence="2">The sequence shown here is derived from an EMBL/GenBank/DDBJ whole genome shotgun (WGS) entry which is preliminary data.</text>
</comment>
<reference evidence="2" key="1">
    <citation type="submission" date="2020-09" db="EMBL/GenBank/DDBJ databases">
        <title>Iningainema tapete sp. nov. (Scytonemataceae, Cyanobacteria) from greenhouses in central Florida (USA) produces two types of nodularin with biosynthetic potential for microcystin-LR and anabaenopeptins.</title>
        <authorList>
            <person name="Berthold D.E."/>
            <person name="Lefler F.W."/>
            <person name="Huang I.-S."/>
            <person name="Abdulla H."/>
            <person name="Zimba P.V."/>
            <person name="Laughinghouse H.D. IV."/>
        </authorList>
    </citation>
    <scope>NUCLEOTIDE SEQUENCE</scope>
    <source>
        <strain evidence="2">BLCCT55</strain>
    </source>
</reference>
<evidence type="ECO:0000313" key="3">
    <source>
        <dbReference type="Proteomes" id="UP000629098"/>
    </source>
</evidence>
<dbReference type="AlphaFoldDB" id="A0A8J6XD18"/>
<accession>A0A8J6XD18</accession>
<evidence type="ECO:0000313" key="2">
    <source>
        <dbReference type="EMBL" id="MBD2770963.1"/>
    </source>
</evidence>
<feature type="region of interest" description="Disordered" evidence="1">
    <location>
        <begin position="48"/>
        <end position="69"/>
    </location>
</feature>
<keyword evidence="3" id="KW-1185">Reference proteome</keyword>
<feature type="compositionally biased region" description="Polar residues" evidence="1">
    <location>
        <begin position="48"/>
        <end position="63"/>
    </location>
</feature>
<dbReference type="Proteomes" id="UP000629098">
    <property type="component" value="Unassembled WGS sequence"/>
</dbReference>
<name>A0A8J6XD18_9CYAN</name>
<protein>
    <submittedName>
        <fullName evidence="2">Uncharacterized protein</fullName>
    </submittedName>
</protein>
<proteinExistence type="predicted"/>
<evidence type="ECO:0000256" key="1">
    <source>
        <dbReference type="SAM" id="MobiDB-lite"/>
    </source>
</evidence>
<organism evidence="2 3">
    <name type="scientific">Iningainema tapete BLCC-T55</name>
    <dbReference type="NCBI Taxonomy" id="2748662"/>
    <lineage>
        <taxon>Bacteria</taxon>
        <taxon>Bacillati</taxon>
        <taxon>Cyanobacteriota</taxon>
        <taxon>Cyanophyceae</taxon>
        <taxon>Nostocales</taxon>
        <taxon>Scytonemataceae</taxon>
        <taxon>Iningainema tapete</taxon>
    </lineage>
</organism>
<dbReference type="EMBL" id="JACXAE010000011">
    <property type="protein sequence ID" value="MBD2770963.1"/>
    <property type="molecule type" value="Genomic_DNA"/>
</dbReference>